<reference evidence="4" key="1">
    <citation type="submission" date="2016-10" db="EMBL/GenBank/DDBJ databases">
        <authorList>
            <person name="Varghese N."/>
            <person name="Submissions S."/>
        </authorList>
    </citation>
    <scope>NUCLEOTIDE SEQUENCE [LARGE SCALE GENOMIC DNA]</scope>
    <source>
        <strain evidence="4">CGMCC 1.12397</strain>
    </source>
</reference>
<accession>A0A1H1FMF1</accession>
<evidence type="ECO:0000313" key="2">
    <source>
        <dbReference type="EMBL" id="RDI70029.1"/>
    </source>
</evidence>
<evidence type="ECO:0000313" key="4">
    <source>
        <dbReference type="Proteomes" id="UP000199289"/>
    </source>
</evidence>
<dbReference type="OrthoDB" id="307496at2157"/>
<dbReference type="EMBL" id="QQST01000002">
    <property type="protein sequence ID" value="RDI70029.1"/>
    <property type="molecule type" value="Genomic_DNA"/>
</dbReference>
<evidence type="ECO:0000313" key="3">
    <source>
        <dbReference type="EMBL" id="SDR02081.1"/>
    </source>
</evidence>
<dbReference type="InterPro" id="IPR006938">
    <property type="entry name" value="DUF624"/>
</dbReference>
<sequence>MTAAEFDGRDPLHATIQSTGRFVWANLVSVVLISVGWFFASLPVVTVGPATVGAYRAVLSLREDDGDGIDGDAVWTTVREQFVHATLIGLVPLAILAIAATYGVTYLTTGTLVSGLLALVGVYTAAYICLVWVPTFVGLAEGETVADAVTAGYRWTARHAVGAVALAVVTVVLFVVSSLLTVALALLFAGVAFAFHVEFVTAVSEIDRLDGQTVET</sequence>
<reference evidence="3" key="2">
    <citation type="submission" date="2016-10" db="EMBL/GenBank/DDBJ databases">
        <authorList>
            <person name="de Groot N.N."/>
        </authorList>
    </citation>
    <scope>NUCLEOTIDE SEQUENCE [LARGE SCALE GENOMIC DNA]</scope>
    <source>
        <strain evidence="3">CGMCC 1.12397</strain>
    </source>
</reference>
<protein>
    <submittedName>
        <fullName evidence="2">DUF624 domain-containing protein</fullName>
    </submittedName>
</protein>
<dbReference type="Proteomes" id="UP000199289">
    <property type="component" value="Unassembled WGS sequence"/>
</dbReference>
<keyword evidence="1" id="KW-0472">Membrane</keyword>
<organism evidence="3 4">
    <name type="scientific">Halopelagius longus</name>
    <dbReference type="NCBI Taxonomy" id="1236180"/>
    <lineage>
        <taxon>Archaea</taxon>
        <taxon>Methanobacteriati</taxon>
        <taxon>Methanobacteriota</taxon>
        <taxon>Stenosarchaea group</taxon>
        <taxon>Halobacteria</taxon>
        <taxon>Halobacteriales</taxon>
        <taxon>Haloferacaceae</taxon>
    </lineage>
</organism>
<evidence type="ECO:0000313" key="5">
    <source>
        <dbReference type="Proteomes" id="UP000255421"/>
    </source>
</evidence>
<proteinExistence type="predicted"/>
<keyword evidence="1" id="KW-0812">Transmembrane</keyword>
<dbReference type="EMBL" id="FNKQ01000004">
    <property type="protein sequence ID" value="SDR02081.1"/>
    <property type="molecule type" value="Genomic_DNA"/>
</dbReference>
<reference evidence="2 5" key="3">
    <citation type="submission" date="2018-07" db="EMBL/GenBank/DDBJ databases">
        <title>Genome sequence of extremly halophilic archaeon Halopelagius longus strain BC12-B1.</title>
        <authorList>
            <person name="Zhang X."/>
        </authorList>
    </citation>
    <scope>NUCLEOTIDE SEQUENCE [LARGE SCALE GENOMIC DNA]</scope>
    <source>
        <strain evidence="2 5">BC12-B1</strain>
    </source>
</reference>
<feature type="transmembrane region" description="Helical" evidence="1">
    <location>
        <begin position="21"/>
        <end position="40"/>
    </location>
</feature>
<feature type="transmembrane region" description="Helical" evidence="1">
    <location>
        <begin position="82"/>
        <end position="104"/>
    </location>
</feature>
<gene>
    <name evidence="2" type="ORF">DWB78_15470</name>
    <name evidence="3" type="ORF">SAMN05216278_3295</name>
</gene>
<dbReference type="Pfam" id="PF04854">
    <property type="entry name" value="DUF624"/>
    <property type="match status" value="1"/>
</dbReference>
<dbReference type="AlphaFoldDB" id="A0A1H1FMF1"/>
<keyword evidence="5" id="KW-1185">Reference proteome</keyword>
<evidence type="ECO:0000256" key="1">
    <source>
        <dbReference type="SAM" id="Phobius"/>
    </source>
</evidence>
<name>A0A1H1FMF1_9EURY</name>
<dbReference type="Proteomes" id="UP000255421">
    <property type="component" value="Unassembled WGS sequence"/>
</dbReference>
<feature type="transmembrane region" description="Helical" evidence="1">
    <location>
        <begin position="160"/>
        <end position="189"/>
    </location>
</feature>
<dbReference type="RefSeq" id="WP_092538790.1">
    <property type="nucleotide sequence ID" value="NZ_FNKQ01000004.1"/>
</dbReference>
<feature type="transmembrane region" description="Helical" evidence="1">
    <location>
        <begin position="116"/>
        <end position="140"/>
    </location>
</feature>
<keyword evidence="1" id="KW-1133">Transmembrane helix</keyword>